<evidence type="ECO:0000313" key="2">
    <source>
        <dbReference type="EMBL" id="PKA71369.1"/>
    </source>
</evidence>
<protein>
    <submittedName>
        <fullName evidence="2">MAP2/Tau projection domain-containing protein</fullName>
    </submittedName>
</protein>
<dbReference type="Proteomes" id="UP000232455">
    <property type="component" value="Unassembled WGS sequence"/>
</dbReference>
<reference evidence="2 3" key="1">
    <citation type="submission" date="2017-11" db="EMBL/GenBank/DDBJ databases">
        <title>Genome sequencing of a diverse group of Pseudomonas species.</title>
        <authorList>
            <person name="Loper J."/>
        </authorList>
    </citation>
    <scope>NUCLEOTIDE SEQUENCE [LARGE SCALE GENOMIC DNA]</scope>
    <source>
        <strain evidence="2 3">LMG 25716</strain>
    </source>
</reference>
<keyword evidence="1" id="KW-0472">Membrane</keyword>
<feature type="transmembrane region" description="Helical" evidence="1">
    <location>
        <begin position="187"/>
        <end position="206"/>
    </location>
</feature>
<dbReference type="RefSeq" id="WP_100847295.1">
    <property type="nucleotide sequence ID" value="NZ_PHHE01000001.1"/>
</dbReference>
<dbReference type="EMBL" id="PHHE01000001">
    <property type="protein sequence ID" value="PKA71369.1"/>
    <property type="molecule type" value="Genomic_DNA"/>
</dbReference>
<evidence type="ECO:0000313" key="3">
    <source>
        <dbReference type="Proteomes" id="UP000232455"/>
    </source>
</evidence>
<keyword evidence="3" id="KW-1185">Reference proteome</keyword>
<evidence type="ECO:0000256" key="1">
    <source>
        <dbReference type="SAM" id="Phobius"/>
    </source>
</evidence>
<name>A0ABX4Q3K3_9PSED</name>
<keyword evidence="1" id="KW-0812">Transmembrane</keyword>
<keyword evidence="1" id="KW-1133">Transmembrane helix</keyword>
<proteinExistence type="predicted"/>
<accession>A0ABX4Q3K3</accession>
<organism evidence="2 3">
    <name type="scientific">Pseudomonas baetica</name>
    <dbReference type="NCBI Taxonomy" id="674054"/>
    <lineage>
        <taxon>Bacteria</taxon>
        <taxon>Pseudomonadati</taxon>
        <taxon>Pseudomonadota</taxon>
        <taxon>Gammaproteobacteria</taxon>
        <taxon>Pseudomonadales</taxon>
        <taxon>Pseudomonadaceae</taxon>
        <taxon>Pseudomonas</taxon>
    </lineage>
</organism>
<comment type="caution">
    <text evidence="2">The sequence shown here is derived from an EMBL/GenBank/DDBJ whole genome shotgun (WGS) entry which is preliminary data.</text>
</comment>
<gene>
    <name evidence="2" type="ORF">ATI02_4347</name>
</gene>
<sequence length="207" mass="23938">MNITSQEIQFIKITDLDDGQAIIHKGTTLSVIESFIGNYYERDIQVVNTKEHKQFIRDSFLKSENKEERDNLALLGLVLSYFDDSEVVVIVDRSTVLRTSEVIEYFESNYNVNISATSEEEYTQFDEENKTKIEENSELGIEESLSSDNLEDFDFGNDDESSVRTRGEQVIRKPNSKNKKEIYVRKLRFVFGAILALAIFTIYFVSH</sequence>